<evidence type="ECO:0000313" key="3">
    <source>
        <dbReference type="Proteomes" id="UP000326924"/>
    </source>
</evidence>
<sequence length="305" mass="34600">MMSRIFRVNLAPKYRSSPFSSRPTVRLRQTVPYDPWLEYISKLEPLEAGHGTGSLLQTGKQAMNSTSDASGGHLVAQSKSGTRFPSISRPINTVENALSKKVISSNLTGAAAKLDRKDQFQEALIQHARKILCVDETCVCTKINRTGLTLGKKWFPWVYKMEAKTLPWMIPFREWSPEQQNAALDCMEWNVIGLEIDGVKVFGYDNPFEYIPQRLQALDEVNKANLDRAKQSVDHCGLVAAELKELKGHARVMRQQYIEAADERDKAVEQNLRLRKQLKDRGIEPEDSVDKDSELKEKGCVDRHK</sequence>
<gene>
    <name evidence="2" type="ORF">FN846DRAFT_915675</name>
</gene>
<proteinExistence type="predicted"/>
<evidence type="ECO:0000313" key="2">
    <source>
        <dbReference type="EMBL" id="KAA8914688.1"/>
    </source>
</evidence>
<protein>
    <submittedName>
        <fullName evidence="2">Uncharacterized protein</fullName>
    </submittedName>
</protein>
<dbReference type="AlphaFoldDB" id="A0A5J5FBN5"/>
<dbReference type="InParanoid" id="A0A5J5FBN5"/>
<feature type="region of interest" description="Disordered" evidence="1">
    <location>
        <begin position="279"/>
        <end position="305"/>
    </location>
</feature>
<accession>A0A5J5FBN5</accession>
<dbReference type="Proteomes" id="UP000326924">
    <property type="component" value="Unassembled WGS sequence"/>
</dbReference>
<reference evidence="2 3" key="1">
    <citation type="submission" date="2019-09" db="EMBL/GenBank/DDBJ databases">
        <title>Draft genome of the ectomycorrhizal ascomycete Sphaerosporella brunnea.</title>
        <authorList>
            <consortium name="DOE Joint Genome Institute"/>
            <person name="Benucci G.M."/>
            <person name="Marozzi G."/>
            <person name="Antonielli L."/>
            <person name="Sanchez S."/>
            <person name="Marco P."/>
            <person name="Wang X."/>
            <person name="Falini L.B."/>
            <person name="Barry K."/>
            <person name="Haridas S."/>
            <person name="Lipzen A."/>
            <person name="Labutti K."/>
            <person name="Grigoriev I.V."/>
            <person name="Murat C."/>
            <person name="Martin F."/>
            <person name="Albertini E."/>
            <person name="Donnini D."/>
            <person name="Bonito G."/>
        </authorList>
    </citation>
    <scope>NUCLEOTIDE SEQUENCE [LARGE SCALE GENOMIC DNA]</scope>
    <source>
        <strain evidence="2 3">Sb_GMNB300</strain>
    </source>
</reference>
<organism evidence="2 3">
    <name type="scientific">Sphaerosporella brunnea</name>
    <dbReference type="NCBI Taxonomy" id="1250544"/>
    <lineage>
        <taxon>Eukaryota</taxon>
        <taxon>Fungi</taxon>
        <taxon>Dikarya</taxon>
        <taxon>Ascomycota</taxon>
        <taxon>Pezizomycotina</taxon>
        <taxon>Pezizomycetes</taxon>
        <taxon>Pezizales</taxon>
        <taxon>Pyronemataceae</taxon>
        <taxon>Sphaerosporella</taxon>
    </lineage>
</organism>
<dbReference type="EMBL" id="VXIS01000004">
    <property type="protein sequence ID" value="KAA8914688.1"/>
    <property type="molecule type" value="Genomic_DNA"/>
</dbReference>
<evidence type="ECO:0000256" key="1">
    <source>
        <dbReference type="SAM" id="MobiDB-lite"/>
    </source>
</evidence>
<comment type="caution">
    <text evidence="2">The sequence shown here is derived from an EMBL/GenBank/DDBJ whole genome shotgun (WGS) entry which is preliminary data.</text>
</comment>
<keyword evidence="3" id="KW-1185">Reference proteome</keyword>
<name>A0A5J5FBN5_9PEZI</name>